<evidence type="ECO:0000256" key="1">
    <source>
        <dbReference type="SAM" id="MobiDB-lite"/>
    </source>
</evidence>
<keyword evidence="2" id="KW-1133">Transmembrane helix</keyword>
<keyword evidence="2" id="KW-0812">Transmembrane</keyword>
<proteinExistence type="predicted"/>
<keyword evidence="5" id="KW-1185">Reference proteome</keyword>
<dbReference type="PANTHER" id="PTHR33826:SF2">
    <property type="entry name" value="HYDROXYPROLINE-RICH GLYCOPROTEIN FAMILY PROTEIN"/>
    <property type="match status" value="1"/>
</dbReference>
<organism evidence="4 5">
    <name type="scientific">Nepenthes gracilis</name>
    <name type="common">Slender pitcher plant</name>
    <dbReference type="NCBI Taxonomy" id="150966"/>
    <lineage>
        <taxon>Eukaryota</taxon>
        <taxon>Viridiplantae</taxon>
        <taxon>Streptophyta</taxon>
        <taxon>Embryophyta</taxon>
        <taxon>Tracheophyta</taxon>
        <taxon>Spermatophyta</taxon>
        <taxon>Magnoliopsida</taxon>
        <taxon>eudicotyledons</taxon>
        <taxon>Gunneridae</taxon>
        <taxon>Pentapetalae</taxon>
        <taxon>Caryophyllales</taxon>
        <taxon>Nepenthaceae</taxon>
        <taxon>Nepenthes</taxon>
    </lineage>
</organism>
<dbReference type="AlphaFoldDB" id="A0AAD3TG85"/>
<dbReference type="Proteomes" id="UP001279734">
    <property type="component" value="Unassembled WGS sequence"/>
</dbReference>
<evidence type="ECO:0000259" key="3">
    <source>
        <dbReference type="Pfam" id="PF23041"/>
    </source>
</evidence>
<comment type="caution">
    <text evidence="4">The sequence shown here is derived from an EMBL/GenBank/DDBJ whole genome shotgun (WGS) entry which is preliminary data.</text>
</comment>
<dbReference type="EMBL" id="BSYO01000036">
    <property type="protein sequence ID" value="GMH29433.1"/>
    <property type="molecule type" value="Genomic_DNA"/>
</dbReference>
<dbReference type="Pfam" id="PF23041">
    <property type="entry name" value="DUF7036"/>
    <property type="match status" value="2"/>
</dbReference>
<gene>
    <name evidence="4" type="ORF">Nepgr_031276</name>
</gene>
<protein>
    <recommendedName>
        <fullName evidence="3">DUF7036 domain-containing protein</fullName>
    </recommendedName>
</protein>
<evidence type="ECO:0000313" key="5">
    <source>
        <dbReference type="Proteomes" id="UP001279734"/>
    </source>
</evidence>
<dbReference type="InterPro" id="IPR055464">
    <property type="entry name" value="DUF7036"/>
</dbReference>
<feature type="region of interest" description="Disordered" evidence="1">
    <location>
        <begin position="522"/>
        <end position="560"/>
    </location>
</feature>
<accession>A0AAD3TG85</accession>
<feature type="domain" description="DUF7036" evidence="3">
    <location>
        <begin position="82"/>
        <end position="173"/>
    </location>
</feature>
<feature type="compositionally biased region" description="Low complexity" evidence="1">
    <location>
        <begin position="368"/>
        <end position="379"/>
    </location>
</feature>
<feature type="region of interest" description="Disordered" evidence="1">
    <location>
        <begin position="349"/>
        <end position="379"/>
    </location>
</feature>
<feature type="domain" description="DUF7036" evidence="3">
    <location>
        <begin position="206"/>
        <end position="297"/>
    </location>
</feature>
<keyword evidence="2" id="KW-0472">Membrane</keyword>
<evidence type="ECO:0000313" key="4">
    <source>
        <dbReference type="EMBL" id="GMH29433.1"/>
    </source>
</evidence>
<evidence type="ECO:0000256" key="2">
    <source>
        <dbReference type="SAM" id="Phobius"/>
    </source>
</evidence>
<sequence length="560" mass="61337">MGKPEDEISLSVRVEVAPTSSPNVEREYRISGLFRLRCLLVLLLGIGVFLSAVFWLPPFFKIGDLSDSDLDPRYRGHDIVASFKLDKPMSSLEDNMEQLEADILDEIEVPNAKVVVLSLENSPWSNITDVVFGVDPETKYSSLSSASQSLIRASFESLVIRQSSLQLTTSLFGEPYFFEVLKFPDGITVTPPQPGFLLQKFQIFFNFSLNFSIYQIEEYFDELKSQLKSGLHLASYENLYISLTNAIGCTVAPPSTVQASVFLAVGITPSMPRLKQLAQTIKNSHGRNLGLNHTIFGKVKQVSLSSILQHSLNGGDSRGGSLAPAPAPATATATAPMVNSRHRHHQFNRHHYHHHHQDHDNNLAPAFAPSVSVKSPLPAPKKAATPPFNYFGPPGCRFGLKRRHAGKTTMGSPAAPAVAPGISPYYSTVSHRPLGLSPVPAFLEIPSLSPLPHVVFAHVLPPLRSKTDSEPPDKMFPIAPSPSACNMGIRKLSIGRNVAYHFVLTWVLNLPYLKAPKVAPSSAKGFCQSSDDTHQKPKLGKNEAVSFKDFEHRPPSPSST</sequence>
<dbReference type="PANTHER" id="PTHR33826">
    <property type="entry name" value="F20B24.21"/>
    <property type="match status" value="1"/>
</dbReference>
<reference evidence="4" key="1">
    <citation type="submission" date="2023-05" db="EMBL/GenBank/DDBJ databases">
        <title>Nepenthes gracilis genome sequencing.</title>
        <authorList>
            <person name="Fukushima K."/>
        </authorList>
    </citation>
    <scope>NUCLEOTIDE SEQUENCE</scope>
    <source>
        <strain evidence="4">SING2019-196</strain>
    </source>
</reference>
<name>A0AAD3TG85_NEPGR</name>
<feature type="transmembrane region" description="Helical" evidence="2">
    <location>
        <begin position="36"/>
        <end position="56"/>
    </location>
</feature>